<proteinExistence type="predicted"/>
<protein>
    <submittedName>
        <fullName evidence="7">4Fe-4S ferredoxin</fullName>
    </submittedName>
</protein>
<keyword evidence="5" id="KW-0411">Iron-sulfur</keyword>
<dbReference type="Pfam" id="PF12838">
    <property type="entry name" value="Fer4_7"/>
    <property type="match status" value="1"/>
</dbReference>
<dbReference type="GO" id="GO:0046872">
    <property type="term" value="F:metal ion binding"/>
    <property type="evidence" value="ECO:0007669"/>
    <property type="project" value="UniProtKB-KW"/>
</dbReference>
<dbReference type="Proteomes" id="UP000230052">
    <property type="component" value="Unassembled WGS sequence"/>
</dbReference>
<gene>
    <name evidence="7" type="ORF">COS99_04020</name>
</gene>
<dbReference type="EMBL" id="PEWV01000037">
    <property type="protein sequence ID" value="PIU41735.1"/>
    <property type="molecule type" value="Genomic_DNA"/>
</dbReference>
<feature type="domain" description="4Fe-4S ferredoxin-type" evidence="6">
    <location>
        <begin position="38"/>
        <end position="67"/>
    </location>
</feature>
<dbReference type="GO" id="GO:0051539">
    <property type="term" value="F:4 iron, 4 sulfur cluster binding"/>
    <property type="evidence" value="ECO:0007669"/>
    <property type="project" value="UniProtKB-KW"/>
</dbReference>
<evidence type="ECO:0000256" key="5">
    <source>
        <dbReference type="ARBA" id="ARBA00023014"/>
    </source>
</evidence>
<dbReference type="InterPro" id="IPR010226">
    <property type="entry name" value="NADH_quinone_OxRdtase_chainI"/>
</dbReference>
<dbReference type="GO" id="GO:0016020">
    <property type="term" value="C:membrane"/>
    <property type="evidence" value="ECO:0007669"/>
    <property type="project" value="InterPro"/>
</dbReference>
<keyword evidence="2" id="KW-0479">Metal-binding</keyword>
<dbReference type="Gene3D" id="3.30.70.3270">
    <property type="match status" value="1"/>
</dbReference>
<dbReference type="InterPro" id="IPR017896">
    <property type="entry name" value="4Fe4S_Fe-S-bd"/>
</dbReference>
<dbReference type="PROSITE" id="PS51379">
    <property type="entry name" value="4FE4S_FER_2"/>
    <property type="match status" value="2"/>
</dbReference>
<sequence>MRYPKLRELGEALRSLFFRPYTSSFPKVPHKPAERFRGKPEYFEKYCVGCLACEEVCPANTIEHEDITEGNKPIRRITLHLDVCQFCGNCQANCITEKGIQLTQKFELSTFDRKDATSVVEKELVLCQDCGEIIACKDHLVWIAEKIGPLAFSNPTLFLSKLKVLGIVDKDLGRTVIEGLTRGDRMKIICAKCRRKTTFED</sequence>
<dbReference type="SUPFAM" id="SSF54862">
    <property type="entry name" value="4Fe-4S ferredoxins"/>
    <property type="match status" value="1"/>
</dbReference>
<evidence type="ECO:0000256" key="4">
    <source>
        <dbReference type="ARBA" id="ARBA00023004"/>
    </source>
</evidence>
<accession>A0A2J0KTL1</accession>
<keyword evidence="4" id="KW-0408">Iron</keyword>
<dbReference type="GO" id="GO:0009060">
    <property type="term" value="P:aerobic respiration"/>
    <property type="evidence" value="ECO:0007669"/>
    <property type="project" value="TreeGrafter"/>
</dbReference>
<dbReference type="GO" id="GO:0003954">
    <property type="term" value="F:NADH dehydrogenase activity"/>
    <property type="evidence" value="ECO:0007669"/>
    <property type="project" value="TreeGrafter"/>
</dbReference>
<dbReference type="AlphaFoldDB" id="A0A2J0KTL1"/>
<name>A0A2J0KTL1_9BACT</name>
<keyword evidence="3" id="KW-0677">Repeat</keyword>
<evidence type="ECO:0000256" key="1">
    <source>
        <dbReference type="ARBA" id="ARBA00022485"/>
    </source>
</evidence>
<dbReference type="PANTHER" id="PTHR10849:SF35">
    <property type="entry name" value="FORMATE HYDROGENLYASE SUBUNIT 6-RELATED"/>
    <property type="match status" value="1"/>
</dbReference>
<evidence type="ECO:0000313" key="7">
    <source>
        <dbReference type="EMBL" id="PIU41735.1"/>
    </source>
</evidence>
<keyword evidence="1" id="KW-0004">4Fe-4S</keyword>
<dbReference type="InterPro" id="IPR017900">
    <property type="entry name" value="4Fe4S_Fe_S_CS"/>
</dbReference>
<organism evidence="7 8">
    <name type="scientific">Candidatus Aquitaenariimonas noxiae</name>
    <dbReference type="NCBI Taxonomy" id="1974741"/>
    <lineage>
        <taxon>Bacteria</taxon>
        <taxon>Pseudomonadati</taxon>
        <taxon>Candidatus Omnitrophota</taxon>
        <taxon>Candidatus Aquitaenariimonas</taxon>
    </lineage>
</organism>
<dbReference type="PROSITE" id="PS00198">
    <property type="entry name" value="4FE4S_FER_1"/>
    <property type="match status" value="1"/>
</dbReference>
<feature type="domain" description="4Fe-4S ferredoxin-type" evidence="6">
    <location>
        <begin position="75"/>
        <end position="105"/>
    </location>
</feature>
<reference evidence="7 8" key="1">
    <citation type="submission" date="2017-09" db="EMBL/GenBank/DDBJ databases">
        <title>Depth-based differentiation of microbial function through sediment-hosted aquifers and enrichment of novel symbionts in the deep terrestrial subsurface.</title>
        <authorList>
            <person name="Probst A.J."/>
            <person name="Ladd B."/>
            <person name="Jarett J.K."/>
            <person name="Geller-Mcgrath D.E."/>
            <person name="Sieber C.M."/>
            <person name="Emerson J.B."/>
            <person name="Anantharaman K."/>
            <person name="Thomas B.C."/>
            <person name="Malmstrom R."/>
            <person name="Stieglmeier M."/>
            <person name="Klingl A."/>
            <person name="Woyke T."/>
            <person name="Ryan C.M."/>
            <person name="Banfield J.F."/>
        </authorList>
    </citation>
    <scope>NUCLEOTIDE SEQUENCE [LARGE SCALE GENOMIC DNA]</scope>
    <source>
        <strain evidence="7">CG07_land_8_20_14_0_80_42_15</strain>
    </source>
</reference>
<evidence type="ECO:0000313" key="8">
    <source>
        <dbReference type="Proteomes" id="UP000230052"/>
    </source>
</evidence>
<evidence type="ECO:0000259" key="6">
    <source>
        <dbReference type="PROSITE" id="PS51379"/>
    </source>
</evidence>
<evidence type="ECO:0000256" key="3">
    <source>
        <dbReference type="ARBA" id="ARBA00022737"/>
    </source>
</evidence>
<evidence type="ECO:0000256" key="2">
    <source>
        <dbReference type="ARBA" id="ARBA00022723"/>
    </source>
</evidence>
<comment type="caution">
    <text evidence="7">The sequence shown here is derived from an EMBL/GenBank/DDBJ whole genome shotgun (WGS) entry which is preliminary data.</text>
</comment>
<dbReference type="PANTHER" id="PTHR10849">
    <property type="entry name" value="NADH DEHYDROGENASE UBIQUINONE IRON-SULFUR PROTEIN 8, MITOCHONDRIAL"/>
    <property type="match status" value="1"/>
</dbReference>